<dbReference type="PROSITE" id="PS51635">
    <property type="entry name" value="PNPLA"/>
    <property type="match status" value="1"/>
</dbReference>
<dbReference type="InterPro" id="IPR002641">
    <property type="entry name" value="PNPLA_dom"/>
</dbReference>
<gene>
    <name evidence="4" type="ORF">UFOPK1506_00183</name>
</gene>
<dbReference type="GO" id="GO:0047372">
    <property type="term" value="F:monoacylglycerol lipase activity"/>
    <property type="evidence" value="ECO:0007669"/>
    <property type="project" value="TreeGrafter"/>
</dbReference>
<dbReference type="AlphaFoldDB" id="A0A6J6C8V2"/>
<dbReference type="EMBL" id="CAEZSV010000018">
    <property type="protein sequence ID" value="CAB4547009.1"/>
    <property type="molecule type" value="Genomic_DNA"/>
</dbReference>
<evidence type="ECO:0000259" key="3">
    <source>
        <dbReference type="PROSITE" id="PS51635"/>
    </source>
</evidence>
<dbReference type="InterPro" id="IPR016035">
    <property type="entry name" value="Acyl_Trfase/lysoPLipase"/>
</dbReference>
<organism evidence="4">
    <name type="scientific">freshwater metagenome</name>
    <dbReference type="NCBI Taxonomy" id="449393"/>
    <lineage>
        <taxon>unclassified sequences</taxon>
        <taxon>metagenomes</taxon>
        <taxon>ecological metagenomes</taxon>
    </lineage>
</organism>
<comment type="similarity">
    <text evidence="1">Belongs to the patatin family.</text>
</comment>
<protein>
    <submittedName>
        <fullName evidence="4">Unannotated protein</fullName>
    </submittedName>
</protein>
<dbReference type="PANTHER" id="PTHR32176">
    <property type="entry name" value="XYLOSE ISOMERASE"/>
    <property type="match status" value="1"/>
</dbReference>
<reference evidence="4" key="1">
    <citation type="submission" date="2020-05" db="EMBL/GenBank/DDBJ databases">
        <authorList>
            <person name="Chiriac C."/>
            <person name="Salcher M."/>
            <person name="Ghai R."/>
            <person name="Kavagutti S V."/>
        </authorList>
    </citation>
    <scope>NUCLEOTIDE SEQUENCE</scope>
</reference>
<sequence length="312" mass="34259">MKILSIDGGGVRGLIPGMVVVEIEKRMGKPVSELFDLIAGTSAGGHIALALTAPGPDGKPRWKAEDLAVFYREAYGRIFENSGLKILDTLKGLSHERYSAEGIERVLDEIFGDTKISEALCEVLVTAYEVESGAPHFFVRSEARENPEKDYLMRFVARATSAAPTYFEPAAKIGSNEKLAFIDGAVFANNPTMCAFAHAMSIGHDEDDMTIISIGTGAVARELEYEEVRHWGLANWARPILDITSQAGNHAIDWQLNHILRKGHYFRIQPLMSGMRSAIDDARPETISALEEVAAEVISRHSQDLDTLCSKL</sequence>
<evidence type="ECO:0000256" key="1">
    <source>
        <dbReference type="ARBA" id="ARBA00010240"/>
    </source>
</evidence>
<name>A0A6J6C8V2_9ZZZZ</name>
<dbReference type="PANTHER" id="PTHR32176:SF92">
    <property type="entry name" value="XYLOSE ISOMERASE"/>
    <property type="match status" value="1"/>
</dbReference>
<feature type="domain" description="PNPLA" evidence="3">
    <location>
        <begin position="4"/>
        <end position="196"/>
    </location>
</feature>
<proteinExistence type="inferred from homology"/>
<dbReference type="SUPFAM" id="SSF52151">
    <property type="entry name" value="FabD/lysophospholipase-like"/>
    <property type="match status" value="1"/>
</dbReference>
<accession>A0A6J6C8V2</accession>
<dbReference type="Pfam" id="PF01734">
    <property type="entry name" value="Patatin"/>
    <property type="match status" value="1"/>
</dbReference>
<evidence type="ECO:0000313" key="4">
    <source>
        <dbReference type="EMBL" id="CAB4547009.1"/>
    </source>
</evidence>
<dbReference type="GO" id="GO:0004620">
    <property type="term" value="F:phospholipase activity"/>
    <property type="evidence" value="ECO:0007669"/>
    <property type="project" value="TreeGrafter"/>
</dbReference>
<dbReference type="Gene3D" id="3.40.1090.10">
    <property type="entry name" value="Cytosolic phospholipase A2 catalytic domain"/>
    <property type="match status" value="1"/>
</dbReference>
<dbReference type="GO" id="GO:0006629">
    <property type="term" value="P:lipid metabolic process"/>
    <property type="evidence" value="ECO:0007669"/>
    <property type="project" value="UniProtKB-KW"/>
</dbReference>
<evidence type="ECO:0000256" key="2">
    <source>
        <dbReference type="ARBA" id="ARBA00023098"/>
    </source>
</evidence>
<keyword evidence="2" id="KW-0443">Lipid metabolism</keyword>